<evidence type="ECO:0000313" key="2">
    <source>
        <dbReference type="Proteomes" id="UP000053477"/>
    </source>
</evidence>
<name>A0A0H2S145_9AGAM</name>
<sequence>MHNYLDTSLFALTAVFRKHSKRDTRNTDRRPHAFSLWQMGLEIMFIAVQVAMLIDDSLVAGVIRASHHVFFAVEPTSYNSFGGISIGSSGNREVRPYWLPASSLRRCRTLCLKTNHDCWTASPLTRCVVAPLPSWLVFDYNLFERRRDLRIVVRRSA</sequence>
<protein>
    <submittedName>
        <fullName evidence="1">Uncharacterized protein</fullName>
    </submittedName>
</protein>
<dbReference type="AlphaFoldDB" id="A0A0H2S145"/>
<dbReference type="EMBL" id="KQ085901">
    <property type="protein sequence ID" value="KLO17729.1"/>
    <property type="molecule type" value="Genomic_DNA"/>
</dbReference>
<dbReference type="InParanoid" id="A0A0H2S145"/>
<accession>A0A0H2S145</accession>
<organism evidence="1 2">
    <name type="scientific">Schizopora paradoxa</name>
    <dbReference type="NCBI Taxonomy" id="27342"/>
    <lineage>
        <taxon>Eukaryota</taxon>
        <taxon>Fungi</taxon>
        <taxon>Dikarya</taxon>
        <taxon>Basidiomycota</taxon>
        <taxon>Agaricomycotina</taxon>
        <taxon>Agaricomycetes</taxon>
        <taxon>Hymenochaetales</taxon>
        <taxon>Schizoporaceae</taxon>
        <taxon>Schizopora</taxon>
    </lineage>
</organism>
<evidence type="ECO:0000313" key="1">
    <source>
        <dbReference type="EMBL" id="KLO17729.1"/>
    </source>
</evidence>
<dbReference type="Proteomes" id="UP000053477">
    <property type="component" value="Unassembled WGS sequence"/>
</dbReference>
<gene>
    <name evidence="1" type="ORF">SCHPADRAFT_147271</name>
</gene>
<keyword evidence="2" id="KW-1185">Reference proteome</keyword>
<reference evidence="1 2" key="1">
    <citation type="submission" date="2015-04" db="EMBL/GenBank/DDBJ databases">
        <title>Complete genome sequence of Schizopora paradoxa KUC8140, a cosmopolitan wood degrader in East Asia.</title>
        <authorList>
            <consortium name="DOE Joint Genome Institute"/>
            <person name="Min B."/>
            <person name="Park H."/>
            <person name="Jang Y."/>
            <person name="Kim J.-J."/>
            <person name="Kim K.H."/>
            <person name="Pangilinan J."/>
            <person name="Lipzen A."/>
            <person name="Riley R."/>
            <person name="Grigoriev I.V."/>
            <person name="Spatafora J.W."/>
            <person name="Choi I.-G."/>
        </authorList>
    </citation>
    <scope>NUCLEOTIDE SEQUENCE [LARGE SCALE GENOMIC DNA]</scope>
    <source>
        <strain evidence="1 2">KUC8140</strain>
    </source>
</reference>
<proteinExistence type="predicted"/>